<proteinExistence type="predicted"/>
<dbReference type="GO" id="GO:0055087">
    <property type="term" value="C:Ski complex"/>
    <property type="evidence" value="ECO:0007669"/>
    <property type="project" value="InterPro"/>
</dbReference>
<evidence type="ECO:0000313" key="5">
    <source>
        <dbReference type="RefSeq" id="XP_013407177.1"/>
    </source>
</evidence>
<evidence type="ECO:0000256" key="3">
    <source>
        <dbReference type="PROSITE-ProRule" id="PRU00339"/>
    </source>
</evidence>
<dbReference type="SMART" id="SM00028">
    <property type="entry name" value="TPR"/>
    <property type="match status" value="13"/>
</dbReference>
<feature type="repeat" description="TPR" evidence="3">
    <location>
        <begin position="854"/>
        <end position="887"/>
    </location>
</feature>
<evidence type="ECO:0000313" key="4">
    <source>
        <dbReference type="Proteomes" id="UP000085678"/>
    </source>
</evidence>
<dbReference type="SUPFAM" id="SSF48452">
    <property type="entry name" value="TPR-like"/>
    <property type="match status" value="4"/>
</dbReference>
<gene>
    <name evidence="5" type="primary">LOC106171390</name>
</gene>
<name>A0A1S3J9U5_LINAN</name>
<keyword evidence="2 3" id="KW-0802">TPR repeat</keyword>
<evidence type="ECO:0000256" key="2">
    <source>
        <dbReference type="ARBA" id="ARBA00022803"/>
    </source>
</evidence>
<keyword evidence="4" id="KW-1185">Reference proteome</keyword>
<feature type="repeat" description="TPR" evidence="3">
    <location>
        <begin position="592"/>
        <end position="625"/>
    </location>
</feature>
<dbReference type="GeneID" id="106171390"/>
<keyword evidence="1" id="KW-0677">Repeat</keyword>
<dbReference type="GO" id="GO:0006401">
    <property type="term" value="P:RNA catabolic process"/>
    <property type="evidence" value="ECO:0007669"/>
    <property type="project" value="InterPro"/>
</dbReference>
<organism evidence="4 5">
    <name type="scientific">Lingula anatina</name>
    <name type="common">Brachiopod</name>
    <name type="synonym">Lingula unguis</name>
    <dbReference type="NCBI Taxonomy" id="7574"/>
    <lineage>
        <taxon>Eukaryota</taxon>
        <taxon>Metazoa</taxon>
        <taxon>Spiralia</taxon>
        <taxon>Lophotrochozoa</taxon>
        <taxon>Brachiopoda</taxon>
        <taxon>Linguliformea</taxon>
        <taxon>Lingulata</taxon>
        <taxon>Lingulida</taxon>
        <taxon>Linguloidea</taxon>
        <taxon>Lingulidae</taxon>
        <taxon>Lingula</taxon>
    </lineage>
</organism>
<dbReference type="PANTHER" id="PTHR15704:SF7">
    <property type="entry name" value="SUPERKILLER COMPLEX PROTEIN 3"/>
    <property type="match status" value="1"/>
</dbReference>
<accession>A0A1S3J9U5</accession>
<dbReference type="PANTHER" id="PTHR15704">
    <property type="entry name" value="SUPERKILLER 3 PROTEIN-RELATED"/>
    <property type="match status" value="1"/>
</dbReference>
<feature type="repeat" description="TPR" evidence="3">
    <location>
        <begin position="488"/>
        <end position="521"/>
    </location>
</feature>
<dbReference type="PROSITE" id="PS50005">
    <property type="entry name" value="TPR"/>
    <property type="match status" value="3"/>
</dbReference>
<reference evidence="5" key="1">
    <citation type="submission" date="2025-08" db="UniProtKB">
        <authorList>
            <consortium name="RefSeq"/>
        </authorList>
    </citation>
    <scope>IDENTIFICATION</scope>
    <source>
        <tissue evidence="5">Gonads</tissue>
    </source>
</reference>
<dbReference type="OrthoDB" id="421075at2759"/>
<dbReference type="Pfam" id="PF13431">
    <property type="entry name" value="TPR_17"/>
    <property type="match status" value="1"/>
</dbReference>
<evidence type="ECO:0000256" key="1">
    <source>
        <dbReference type="ARBA" id="ARBA00022737"/>
    </source>
</evidence>
<dbReference type="SUPFAM" id="SSF81901">
    <property type="entry name" value="HCP-like"/>
    <property type="match status" value="2"/>
</dbReference>
<dbReference type="InterPro" id="IPR019734">
    <property type="entry name" value="TPR_rpt"/>
</dbReference>
<dbReference type="Gene3D" id="1.25.40.10">
    <property type="entry name" value="Tetratricopeptide repeat domain"/>
    <property type="match status" value="8"/>
</dbReference>
<protein>
    <submittedName>
        <fullName evidence="5">Tetratricopeptide repeat protein 37 isoform X2</fullName>
    </submittedName>
</protein>
<dbReference type="Proteomes" id="UP000085678">
    <property type="component" value="Unplaced"/>
</dbReference>
<dbReference type="InterPro" id="IPR039226">
    <property type="entry name" value="Ski3/TTC37"/>
</dbReference>
<sequence>MDAKELKQTLKNAREAIRNKDYKEALKHCKAILKVDKTNYNALVFVGVAAEGLEQPEQALSAYKKATDSAPDQLLAWQGLCNFYEKNDKAEYKDDMLQVYEKLMALYESDFEKKFETGYKLCDVYDGRGDFLKAVEIGQSLLKCCQEDGRKTLNVYKKLVKILESKKNLPDDLFELLHVACEKIVHSPPDGSEKDLESIWKIYINGLIQKTSESAIVIEKCKAMAKLFPKSAFPLEVQCQIMMNSFSAEFDVKDICDISMKLEELSGSTPMAILARGWTSYYSSDFKEARALLLEGVGMGSQSIPAGAWLLLARSQLKLHDNMGVVETSERAKKILKKEATNKHAALIREILLCQAAALLELGKDTHLVQAKELVQEVISKDSTCTTAKELLCYIVLAEGDLDQAQKLCMGFSDSSSASMLALEGWCLFVAGQLEEANTKLTKAVELSAGEDGKILYQLARVQWKQGTCHKEALTNFLKAAKVDPYYSQPFLYLGHHYAQAGDQVKARRCYQKSFDLDSNNDEAGAAFVDILNSLGEEDGALAVLSRVTAAASAGSVKWAWMRLGLHQLKHMEPTAAIASFQCALRADSNDRHCWECLAEAYATRGSYTAALKAFTKVAEMSEDNMYGLYQIASIKQTLGLYAEAVLEYRAILTKSPDYVPALKGLGEAYVHLARDSLKQVFSGRAVDQCQEAIHHLTRAASFRPDLSCVWKLMGDACTLIHVVAAERVSMRVPGMLLEKGKSAESEHLSKAQVLTLGARCYGRALKLLPECSTLWQDLGLNYYRQNQATVDLQVKKATMDKAVQALKRAVSLDPRNHKHWTSLGVVAADMVVGDSALAQHCFIQSLKAEQNNVVAWTNLGTLYFNNGQVELAHEAFKSAQSLDPGYVACWIGQAMIAETVGHEDAMDLYRHTTELGHHLEGSIGYANWVCRTLEDKSNRDSEVFKFSIVQMDAIPAACDALAKYTDLVCTNPAAYMMYGLLLERQGLYKLAAQAMGNAVKLIDFVQDQDKRNVIHSNYARVLCHVDQATEAVAQYQLIQPLNRYEDVCGLALALYRSGQLTESYQAYDQALHLAPNAEEKSHVFAAMGMVAYKVKDLDTAKTVLFQGSQCSPPSKLGLKALCSLGLIEGDVTLSAAVLQEIPQLEEDADMLTDITWLTAALALLQGKAKAGRNLILKAVHKNPTSKELWKLASKYLLQFLPSACGGATACASEVHDELTGKNLPMYRALGCLAKGLHSRVDCHKNALKVAQKALHLQPDKLEHHIVLLSAMYAEKMIRQDPESLSFHSAYWEFVLCWVEKALEEDNTSEEMEMSVLHRWCLKQNVLNLLLFGRKEDTIDILKKALEMYGTDDLLGSLALYADNNMAALQQSLLQAPNNWLGWQLLTTSYLTQGLIENVEVIYKQFLEVSDSSHKLHCAIQLAHLSFTQLLKEGASDKWGSLCQDALGEAFKLDPQCIPANLMQGILLMKGKNPRQAKRYFHSVLQASSVTNLASRIARRLLLPIYKAKNDTEHLEELKVQANLEKDMEFLKICNK</sequence>
<dbReference type="Pfam" id="PF13432">
    <property type="entry name" value="TPR_16"/>
    <property type="match status" value="2"/>
</dbReference>
<dbReference type="RefSeq" id="XP_013407177.1">
    <property type="nucleotide sequence ID" value="XM_013551723.1"/>
</dbReference>
<dbReference type="InterPro" id="IPR011990">
    <property type="entry name" value="TPR-like_helical_dom_sf"/>
</dbReference>